<dbReference type="GO" id="GO:0051087">
    <property type="term" value="F:protein-folding chaperone binding"/>
    <property type="evidence" value="ECO:0007669"/>
    <property type="project" value="TreeGrafter"/>
</dbReference>
<keyword evidence="2" id="KW-1185">Reference proteome</keyword>
<dbReference type="InterPro" id="IPR036869">
    <property type="entry name" value="J_dom_sf"/>
</dbReference>
<reference evidence="1 2" key="1">
    <citation type="journal article" date="2016" name="Int. J. Syst. Evol. Microbiol.">
        <title>Descriptions of Anaerotaenia torta gen. nov., sp. nov. and Anaerocolumna cellulosilytica gen. nov., sp. nov. isolated from a methanogenic reactor of cattle waste.</title>
        <authorList>
            <person name="Uek A."/>
            <person name="Ohtaki Y."/>
            <person name="Kaku N."/>
            <person name="Ueki K."/>
        </authorList>
    </citation>
    <scope>NUCLEOTIDE SEQUENCE [LARGE SCALE GENOMIC DNA]</scope>
    <source>
        <strain evidence="1 2">SN021</strain>
    </source>
</reference>
<dbReference type="PANTHER" id="PTHR43948:SF10">
    <property type="entry name" value="MRJ, ISOFORM E"/>
    <property type="match status" value="1"/>
</dbReference>
<dbReference type="GO" id="GO:0044183">
    <property type="term" value="F:protein folding chaperone"/>
    <property type="evidence" value="ECO:0007669"/>
    <property type="project" value="TreeGrafter"/>
</dbReference>
<dbReference type="KEGG" id="acel:acsn021_35820"/>
<dbReference type="Proteomes" id="UP000515561">
    <property type="component" value="Chromosome"/>
</dbReference>
<organism evidence="1 2">
    <name type="scientific">Anaerocolumna cellulosilytica</name>
    <dbReference type="NCBI Taxonomy" id="433286"/>
    <lineage>
        <taxon>Bacteria</taxon>
        <taxon>Bacillati</taxon>
        <taxon>Bacillota</taxon>
        <taxon>Clostridia</taxon>
        <taxon>Lachnospirales</taxon>
        <taxon>Lachnospiraceae</taxon>
        <taxon>Anaerocolumna</taxon>
    </lineage>
</organism>
<accession>A0A6S6QXS7</accession>
<dbReference type="Pfam" id="PF00226">
    <property type="entry name" value="DnaJ"/>
    <property type="match status" value="1"/>
</dbReference>
<sequence>MLDPYKVLGVSQSASNDEIKKAYRKLSRMYHPDANVNNPSKDKAEEKFKEIQQAYDQIIRERENGGSGYGSQGTYGTGSKGDNPFGYGPFGYGSYGGGYRQNHSSEPLELQAAMNYIRSGYYREALNALSNVADKSARWYYYSAIANAGLGNNINALNDAKQAVAMEPRNTEYQLFLSRLNSGGQWYSTMGTGYGREPGGSVDSCSKLCWLFMFCNCCCMRPC</sequence>
<name>A0A6S6QXS7_9FIRM</name>
<gene>
    <name evidence="1" type="ORF">acsn021_35820</name>
</gene>
<dbReference type="EMBL" id="AP023367">
    <property type="protein sequence ID" value="BCJ96013.1"/>
    <property type="molecule type" value="Genomic_DNA"/>
</dbReference>
<dbReference type="PROSITE" id="PS50076">
    <property type="entry name" value="DNAJ_2"/>
    <property type="match status" value="1"/>
</dbReference>
<dbReference type="CDD" id="cd06257">
    <property type="entry name" value="DnaJ"/>
    <property type="match status" value="1"/>
</dbReference>
<dbReference type="GO" id="GO:0005737">
    <property type="term" value="C:cytoplasm"/>
    <property type="evidence" value="ECO:0007669"/>
    <property type="project" value="TreeGrafter"/>
</dbReference>
<dbReference type="InterPro" id="IPR001623">
    <property type="entry name" value="DnaJ_domain"/>
</dbReference>
<protein>
    <submittedName>
        <fullName evidence="1">Molecular chaperone</fullName>
    </submittedName>
</protein>
<dbReference type="InterPro" id="IPR011990">
    <property type="entry name" value="TPR-like_helical_dom_sf"/>
</dbReference>
<dbReference type="AlphaFoldDB" id="A0A6S6QXS7"/>
<dbReference type="SMART" id="SM00271">
    <property type="entry name" value="DnaJ"/>
    <property type="match status" value="1"/>
</dbReference>
<dbReference type="SUPFAM" id="SSF46565">
    <property type="entry name" value="Chaperone J-domain"/>
    <property type="match status" value="1"/>
</dbReference>
<proteinExistence type="predicted"/>
<dbReference type="SUPFAM" id="SSF48452">
    <property type="entry name" value="TPR-like"/>
    <property type="match status" value="1"/>
</dbReference>
<dbReference type="GO" id="GO:0051082">
    <property type="term" value="F:unfolded protein binding"/>
    <property type="evidence" value="ECO:0007669"/>
    <property type="project" value="TreeGrafter"/>
</dbReference>
<dbReference type="PRINTS" id="PR00625">
    <property type="entry name" value="JDOMAIN"/>
</dbReference>
<evidence type="ECO:0000313" key="2">
    <source>
        <dbReference type="Proteomes" id="UP000515561"/>
    </source>
</evidence>
<dbReference type="RefSeq" id="WP_184092396.1">
    <property type="nucleotide sequence ID" value="NZ_AP023367.1"/>
</dbReference>
<evidence type="ECO:0000313" key="1">
    <source>
        <dbReference type="EMBL" id="BCJ96013.1"/>
    </source>
</evidence>
<dbReference type="Gene3D" id="1.10.287.110">
    <property type="entry name" value="DnaJ domain"/>
    <property type="match status" value="1"/>
</dbReference>
<dbReference type="Gene3D" id="1.25.40.10">
    <property type="entry name" value="Tetratricopeptide repeat domain"/>
    <property type="match status" value="1"/>
</dbReference>
<dbReference type="PANTHER" id="PTHR43948">
    <property type="entry name" value="DNAJ HOMOLOG SUBFAMILY B"/>
    <property type="match status" value="1"/>
</dbReference>